<reference evidence="1 2" key="1">
    <citation type="journal article" date="2010" name="ChemBioChem">
        <title>Cloning and characterization of the biosynthetic gene cluster of 16-membered macrolide antibiotic FD-891: involvement of a dual functional cytochrome P450 monooxygenase catalyzing epoxidation and hydroxylation.</title>
        <authorList>
            <person name="Kudo F."/>
            <person name="Motegi A."/>
            <person name="Mizoue K."/>
            <person name="Eguchi T."/>
        </authorList>
    </citation>
    <scope>NUCLEOTIDE SEQUENCE [LARGE SCALE GENOMIC DNA]</scope>
    <source>
        <strain evidence="1 2">A-8890</strain>
    </source>
</reference>
<evidence type="ECO:0000313" key="1">
    <source>
        <dbReference type="EMBL" id="BBC31036.1"/>
    </source>
</evidence>
<evidence type="ECO:0000313" key="2">
    <source>
        <dbReference type="Proteomes" id="UP001321542"/>
    </source>
</evidence>
<accession>A0ABM7F575</accession>
<organism evidence="1 2">
    <name type="scientific">Streptomyces graminofaciens</name>
    <dbReference type="NCBI Taxonomy" id="68212"/>
    <lineage>
        <taxon>Bacteria</taxon>
        <taxon>Bacillati</taxon>
        <taxon>Actinomycetota</taxon>
        <taxon>Actinomycetes</taxon>
        <taxon>Kitasatosporales</taxon>
        <taxon>Streptomycetaceae</taxon>
        <taxon>Streptomyces</taxon>
    </lineage>
</organism>
<sequence>MQAGFGRLPLAAGIVVAIRIGLRLTGRWGDRWTVSTGLVPAAAGLLLLSTAPITTPFAC</sequence>
<gene>
    <name evidence="1" type="ORF">SGFS_023300</name>
</gene>
<protein>
    <submittedName>
        <fullName evidence="1">Uncharacterized protein</fullName>
    </submittedName>
</protein>
<reference evidence="1 2" key="2">
    <citation type="journal article" date="2023" name="ChemBioChem">
        <title>Acyltransferase Domain Exchange between Two Independent Type I Polyketide Synthases in the Same Producer Strain of Macrolide Antibiotics.</title>
        <authorList>
            <person name="Kudo F."/>
            <person name="Kishikawa K."/>
            <person name="Tsuboi K."/>
            <person name="Kido T."/>
            <person name="Usui T."/>
            <person name="Hashimoto J."/>
            <person name="Shin-Ya K."/>
            <person name="Miyanaga A."/>
            <person name="Eguchi T."/>
        </authorList>
    </citation>
    <scope>NUCLEOTIDE SEQUENCE [LARGE SCALE GENOMIC DNA]</scope>
    <source>
        <strain evidence="1 2">A-8890</strain>
    </source>
</reference>
<dbReference type="EMBL" id="AP018448">
    <property type="protein sequence ID" value="BBC31036.1"/>
    <property type="molecule type" value="Genomic_DNA"/>
</dbReference>
<keyword evidence="2" id="KW-1185">Reference proteome</keyword>
<proteinExistence type="predicted"/>
<name>A0ABM7F575_9ACTN</name>
<dbReference type="Proteomes" id="UP001321542">
    <property type="component" value="Chromosome"/>
</dbReference>